<evidence type="ECO:0000256" key="1">
    <source>
        <dbReference type="SAM" id="Phobius"/>
    </source>
</evidence>
<organism evidence="2 3">
    <name type="scientific">Mycena venus</name>
    <dbReference type="NCBI Taxonomy" id="2733690"/>
    <lineage>
        <taxon>Eukaryota</taxon>
        <taxon>Fungi</taxon>
        <taxon>Dikarya</taxon>
        <taxon>Basidiomycota</taxon>
        <taxon>Agaricomycotina</taxon>
        <taxon>Agaricomycetes</taxon>
        <taxon>Agaricomycetidae</taxon>
        <taxon>Agaricales</taxon>
        <taxon>Marasmiineae</taxon>
        <taxon>Mycenaceae</taxon>
        <taxon>Mycena</taxon>
    </lineage>
</organism>
<evidence type="ECO:0000313" key="3">
    <source>
        <dbReference type="Proteomes" id="UP000620124"/>
    </source>
</evidence>
<dbReference type="EMBL" id="JACAZI010000009">
    <property type="protein sequence ID" value="KAF7352142.1"/>
    <property type="molecule type" value="Genomic_DNA"/>
</dbReference>
<keyword evidence="1" id="KW-0812">Transmembrane</keyword>
<evidence type="ECO:0000313" key="2">
    <source>
        <dbReference type="EMBL" id="KAF7352142.1"/>
    </source>
</evidence>
<feature type="transmembrane region" description="Helical" evidence="1">
    <location>
        <begin position="419"/>
        <end position="439"/>
    </location>
</feature>
<protein>
    <submittedName>
        <fullName evidence="2">Uncharacterized protein</fullName>
    </submittedName>
</protein>
<name>A0A8H6Y3R7_9AGAR</name>
<comment type="caution">
    <text evidence="2">The sequence shown here is derived from an EMBL/GenBank/DDBJ whole genome shotgun (WGS) entry which is preliminary data.</text>
</comment>
<dbReference type="OrthoDB" id="5392263at2759"/>
<dbReference type="Proteomes" id="UP000620124">
    <property type="component" value="Unassembled WGS sequence"/>
</dbReference>
<gene>
    <name evidence="2" type="ORF">MVEN_01177400</name>
</gene>
<feature type="transmembrane region" description="Helical" evidence="1">
    <location>
        <begin position="122"/>
        <end position="141"/>
    </location>
</feature>
<keyword evidence="1" id="KW-0472">Membrane</keyword>
<accession>A0A8H6Y3R7</accession>
<sequence>MASGNPKYYAAAIFAPAVMLAFPILVSGNCYEAFFSLRVGSSDSLVGGMDNRGNPVNIRNATAMAYGLCLETCGGGTWDIGGGWSRFQTFGGNLGTWLFPFLALLSQVPLEGDTILENLMSIFLIIGSPTLAAYSIALTAFNSRWVHRRFSSISYPNAHTAGWILDNFQQSPLRVTGNDLLLGSLIVLPENDQWWSELITFLNSKHHYTWTFSNITSIIWVVFSFFLAAMASLAGKFLFLGCDFSDASLNTQQGLGLAFCWIWLLPILICSLSNAPRCNKTSLHDALRRANQHVYVAAYSGNPVPAHFTVNRPPFSLDIHDGHLRMDHQRGARIYNYDRLMTWSLAVERVYASFQAASSREKRQLPVNSSTGWTKNRKGVLAPSNRRGSPAQVAEYIQAGDHKILPPDLGWRSFNSSMLAVFLTWATIGPAAVLDFALPTKGLGCKSGTRLIYGLFSTVVWAMLVASTRLRYNSINSRPQHKTTNGSLSDQYAKVLSGTAKILACINALWIITSNFLECAGVYDSLLVQFRCALLGLSRLCCHDSNVDGCA</sequence>
<reference evidence="2" key="1">
    <citation type="submission" date="2020-05" db="EMBL/GenBank/DDBJ databases">
        <title>Mycena genomes resolve the evolution of fungal bioluminescence.</title>
        <authorList>
            <person name="Tsai I.J."/>
        </authorList>
    </citation>
    <scope>NUCLEOTIDE SEQUENCE</scope>
    <source>
        <strain evidence="2">CCC161011</strain>
    </source>
</reference>
<proteinExistence type="predicted"/>
<keyword evidence="1" id="KW-1133">Transmembrane helix</keyword>
<feature type="transmembrane region" description="Helical" evidence="1">
    <location>
        <begin position="451"/>
        <end position="472"/>
    </location>
</feature>
<feature type="transmembrane region" description="Helical" evidence="1">
    <location>
        <begin position="212"/>
        <end position="234"/>
    </location>
</feature>
<dbReference type="AlphaFoldDB" id="A0A8H6Y3R7"/>
<feature type="transmembrane region" description="Helical" evidence="1">
    <location>
        <begin position="254"/>
        <end position="272"/>
    </location>
</feature>
<keyword evidence="3" id="KW-1185">Reference proteome</keyword>
<feature type="transmembrane region" description="Helical" evidence="1">
    <location>
        <begin position="6"/>
        <end position="26"/>
    </location>
</feature>